<keyword evidence="2" id="KW-1185">Reference proteome</keyword>
<organism evidence="1 2">
    <name type="scientific">Streptomyces marispadix</name>
    <dbReference type="NCBI Taxonomy" id="2922868"/>
    <lineage>
        <taxon>Bacteria</taxon>
        <taxon>Bacillati</taxon>
        <taxon>Actinomycetota</taxon>
        <taxon>Actinomycetes</taxon>
        <taxon>Kitasatosporales</taxon>
        <taxon>Streptomycetaceae</taxon>
        <taxon>Streptomyces</taxon>
    </lineage>
</organism>
<dbReference type="Proteomes" id="UP001166784">
    <property type="component" value="Unassembled WGS sequence"/>
</dbReference>
<dbReference type="Gene3D" id="3.40.50.2000">
    <property type="entry name" value="Glycogen Phosphorylase B"/>
    <property type="match status" value="1"/>
</dbReference>
<dbReference type="RefSeq" id="WP_241061493.1">
    <property type="nucleotide sequence ID" value="NZ_JAKWJU010000002.1"/>
</dbReference>
<name>A0ABS9T227_9ACTN</name>
<comment type="caution">
    <text evidence="1">The sequence shown here is derived from an EMBL/GenBank/DDBJ whole genome shotgun (WGS) entry which is preliminary data.</text>
</comment>
<sequence length="472" mass="51581">MRIALVSGDGLPTSGLLTVFRNVLQVGRDLGCVDLPVATDLGYAWRPDKAEYFPAGGSRPAGSGWMEVTRRRVRDGMTDAERADELLSIRDDVAAYGSLDVTARRELASRIARLSDAYRAYFAEWLAEYKPDWIFGLNMTLSDAVPATAGLHAAVRDHFAGGRRGGMVFWDHDLFGSCAIHDEETGARIYPERPNDLTPLPRADAHTRWIVISDGLAKEAASYPTDAVPEIVSNLLPAVPRRRPEAAHREFAAQQGLEPGRPVLLDPVRVFRIKGVDVAVRLLAEMKDAALTAGDPVPYLLVFGGLDEDPDYAREVTALAASLGVEDDVRFLDGVPLTSYRDDDGHWRLDEVDLLRVASASHGGVVFTPGVADVETVGLGPGLAAMAGLPCLTTEYDVFEPVYGTGFCRVRMGTSPGSVRNGAVEFVWMLAGFRRDDDTLRAGLAANREIVEDRFPREPWTRFWRELESAAG</sequence>
<evidence type="ECO:0000313" key="1">
    <source>
        <dbReference type="EMBL" id="MCH6162565.1"/>
    </source>
</evidence>
<dbReference type="SUPFAM" id="SSF53756">
    <property type="entry name" value="UDP-Glycosyltransferase/glycogen phosphorylase"/>
    <property type="match status" value="1"/>
</dbReference>
<evidence type="ECO:0008006" key="3">
    <source>
        <dbReference type="Google" id="ProtNLM"/>
    </source>
</evidence>
<gene>
    <name evidence="1" type="ORF">MMA15_19885</name>
</gene>
<reference evidence="1" key="2">
    <citation type="journal article" date="2023" name="Int. J. Syst. Evol. Microbiol.">
        <title>Streptomyces marispadix sp. nov., isolated from marine beach sediment of the Northern Coast of Portugal.</title>
        <authorList>
            <person name="dos Santos J.D.N."/>
            <person name="Vitorino I.R."/>
            <person name="Kallscheuer N."/>
            <person name="Srivastava A."/>
            <person name="Krautwurst S."/>
            <person name="Marz M."/>
            <person name="Jogler C."/>
            <person name="Lobo Da Cunha A."/>
            <person name="Catita J."/>
            <person name="Goncalves H."/>
            <person name="Gonzalez I."/>
            <person name="Reyes F."/>
            <person name="Lage O.M."/>
        </authorList>
    </citation>
    <scope>NUCLEOTIDE SEQUENCE</scope>
    <source>
        <strain evidence="1">M600PL45_2</strain>
    </source>
</reference>
<protein>
    <recommendedName>
        <fullName evidence="3">Glycosyltransferase</fullName>
    </recommendedName>
</protein>
<reference evidence="1" key="1">
    <citation type="submission" date="2022-03" db="EMBL/GenBank/DDBJ databases">
        <authorList>
            <person name="Santos J.D.N."/>
            <person name="Kallscheuer N."/>
            <person name="Jogler C."/>
            <person name="Lage O.M."/>
        </authorList>
    </citation>
    <scope>NUCLEOTIDE SEQUENCE</scope>
    <source>
        <strain evidence="1">M600PL45_2</strain>
    </source>
</reference>
<accession>A0ABS9T227</accession>
<dbReference type="EMBL" id="JAKWJU010000002">
    <property type="protein sequence ID" value="MCH6162565.1"/>
    <property type="molecule type" value="Genomic_DNA"/>
</dbReference>
<proteinExistence type="predicted"/>
<evidence type="ECO:0000313" key="2">
    <source>
        <dbReference type="Proteomes" id="UP001166784"/>
    </source>
</evidence>